<evidence type="ECO:0000313" key="1">
    <source>
        <dbReference type="EMBL" id="CAK5049247.1"/>
    </source>
</evidence>
<protein>
    <submittedName>
        <fullName evidence="1">Uncharacterized protein</fullName>
    </submittedName>
</protein>
<organism evidence="1 2">
    <name type="scientific">Meloidogyne enterolobii</name>
    <name type="common">Root-knot nematode worm</name>
    <name type="synonym">Meloidogyne mayaguensis</name>
    <dbReference type="NCBI Taxonomy" id="390850"/>
    <lineage>
        <taxon>Eukaryota</taxon>
        <taxon>Metazoa</taxon>
        <taxon>Ecdysozoa</taxon>
        <taxon>Nematoda</taxon>
        <taxon>Chromadorea</taxon>
        <taxon>Rhabditida</taxon>
        <taxon>Tylenchina</taxon>
        <taxon>Tylenchomorpha</taxon>
        <taxon>Tylenchoidea</taxon>
        <taxon>Meloidogynidae</taxon>
        <taxon>Meloidogyninae</taxon>
        <taxon>Meloidogyne</taxon>
    </lineage>
</organism>
<name>A0ACB0YJH8_MELEN</name>
<comment type="caution">
    <text evidence="1">The sequence shown here is derived from an EMBL/GenBank/DDBJ whole genome shotgun (WGS) entry which is preliminary data.</text>
</comment>
<keyword evidence="2" id="KW-1185">Reference proteome</keyword>
<dbReference type="Proteomes" id="UP001497535">
    <property type="component" value="Unassembled WGS sequence"/>
</dbReference>
<sequence>MSFNKYLKIIILIFASIVALSIATFSPAPNINECNIEIILDCVPSVDVSADVDLGIVDISAELGKSSELLSAEVNVGSVVNVSAELFSKSSELLSAEVNVGSVANVSVEIGSNSNQNSSENKSKKSSEKELLSVEGKLKSSEAELSVELLNLKSAKVSNEFLLCKKLKHKKGKHPHNHHNHKATKNPKKPKKGKTTTAKPRKHTSVTKNPRPCRAILILELIRIKILRLNVHQQVICRFKKIF</sequence>
<dbReference type="EMBL" id="CAVMJV010000013">
    <property type="protein sequence ID" value="CAK5049247.1"/>
    <property type="molecule type" value="Genomic_DNA"/>
</dbReference>
<evidence type="ECO:0000313" key="2">
    <source>
        <dbReference type="Proteomes" id="UP001497535"/>
    </source>
</evidence>
<reference evidence="1" key="1">
    <citation type="submission" date="2023-11" db="EMBL/GenBank/DDBJ databases">
        <authorList>
            <person name="Poullet M."/>
        </authorList>
    </citation>
    <scope>NUCLEOTIDE SEQUENCE</scope>
    <source>
        <strain evidence="1">E1834</strain>
    </source>
</reference>
<gene>
    <name evidence="1" type="ORF">MENTE1834_LOCUS12997</name>
</gene>
<proteinExistence type="predicted"/>
<accession>A0ACB0YJH8</accession>